<dbReference type="KEGG" id="aoc:Aocu_08550"/>
<evidence type="ECO:0000313" key="3">
    <source>
        <dbReference type="Proteomes" id="UP000032434"/>
    </source>
</evidence>
<keyword evidence="1" id="KW-0472">Membrane</keyword>
<evidence type="ECO:0000256" key="1">
    <source>
        <dbReference type="SAM" id="Phobius"/>
    </source>
</evidence>
<protein>
    <submittedName>
        <fullName evidence="2">Uncharacterized protein</fullName>
    </submittedName>
</protein>
<name>A0A061AAQ8_9MOLU</name>
<feature type="transmembrane region" description="Helical" evidence="1">
    <location>
        <begin position="58"/>
        <end position="80"/>
    </location>
</feature>
<dbReference type="PATRIC" id="fig|35623.3.peg.855"/>
<evidence type="ECO:0000313" key="2">
    <source>
        <dbReference type="EMBL" id="CDR30928.1"/>
    </source>
</evidence>
<keyword evidence="1" id="KW-1133">Transmembrane helix</keyword>
<dbReference type="HOGENOM" id="CLU_1212668_0_0_14"/>
<dbReference type="STRING" id="35623.Aocu_08550"/>
<sequence>MLMAKFKEIVKFEKENMPSYQYDFLYKRLLPGMIYVVGGALVVIILAIILFFTTESEIIPIIPIIVWGISVIPLLVLFVIHSKKMSLRLLQDKSNEFDKKYKTIDYKKATEKLEDKMLIKDNTLYYDDMSIYLEDCLVYFYAKTLSGAYSFSLLFYKKEEPISDALLVLDLDNSLITYFANNTYLIYNQSAFLLFANDKKEFLRLLLKYNNQKKIDDYLSKTDNKKNR</sequence>
<accession>A0A061AAQ8</accession>
<dbReference type="InParanoid" id="A0A061AAQ8"/>
<keyword evidence="3" id="KW-1185">Reference proteome</keyword>
<organism evidence="2 3">
    <name type="scientific">Acholeplasma oculi</name>
    <dbReference type="NCBI Taxonomy" id="35623"/>
    <lineage>
        <taxon>Bacteria</taxon>
        <taxon>Bacillati</taxon>
        <taxon>Mycoplasmatota</taxon>
        <taxon>Mollicutes</taxon>
        <taxon>Acholeplasmatales</taxon>
        <taxon>Acholeplasmataceae</taxon>
        <taxon>Acholeplasma</taxon>
    </lineage>
</organism>
<keyword evidence="1" id="KW-0812">Transmembrane</keyword>
<feature type="transmembrane region" description="Helical" evidence="1">
    <location>
        <begin position="29"/>
        <end position="52"/>
    </location>
</feature>
<gene>
    <name evidence="2" type="ORF">Aocu_08550</name>
</gene>
<dbReference type="Proteomes" id="UP000032434">
    <property type="component" value="Chromosome 1"/>
</dbReference>
<reference evidence="3" key="1">
    <citation type="submission" date="2014-05" db="EMBL/GenBank/DDBJ databases">
        <authorList>
            <person name="Kube M."/>
        </authorList>
    </citation>
    <scope>NUCLEOTIDE SEQUENCE [LARGE SCALE GENOMIC DNA]</scope>
</reference>
<proteinExistence type="predicted"/>
<dbReference type="EMBL" id="LK028559">
    <property type="protein sequence ID" value="CDR30928.1"/>
    <property type="molecule type" value="Genomic_DNA"/>
</dbReference>
<dbReference type="AlphaFoldDB" id="A0A061AAQ8"/>